<keyword evidence="3" id="KW-0808">Transferase</keyword>
<dbReference type="SUPFAM" id="SSF53756">
    <property type="entry name" value="UDP-Glycosyltransferase/glycogen phosphorylase"/>
    <property type="match status" value="1"/>
</dbReference>
<dbReference type="AlphaFoldDB" id="A0A2N9EJS5"/>
<gene>
    <name evidence="5" type="ORF">FSB_LOCUS7019</name>
</gene>
<organism evidence="5">
    <name type="scientific">Fagus sylvatica</name>
    <name type="common">Beechnut</name>
    <dbReference type="NCBI Taxonomy" id="28930"/>
    <lineage>
        <taxon>Eukaryota</taxon>
        <taxon>Viridiplantae</taxon>
        <taxon>Streptophyta</taxon>
        <taxon>Embryophyta</taxon>
        <taxon>Tracheophyta</taxon>
        <taxon>Spermatophyta</taxon>
        <taxon>Magnoliopsida</taxon>
        <taxon>eudicotyledons</taxon>
        <taxon>Gunneridae</taxon>
        <taxon>Pentapetalae</taxon>
        <taxon>rosids</taxon>
        <taxon>fabids</taxon>
        <taxon>Fagales</taxon>
        <taxon>Fagaceae</taxon>
        <taxon>Fagus</taxon>
    </lineage>
</organism>
<evidence type="ECO:0000256" key="2">
    <source>
        <dbReference type="ARBA" id="ARBA00022676"/>
    </source>
</evidence>
<dbReference type="Pfam" id="PF26168">
    <property type="entry name" value="Glyco_transf_N"/>
    <property type="match status" value="1"/>
</dbReference>
<dbReference type="FunFam" id="3.40.50.2000:FF:000065">
    <property type="entry name" value="Glycosyltransferase"/>
    <property type="match status" value="1"/>
</dbReference>
<dbReference type="InterPro" id="IPR058980">
    <property type="entry name" value="Glyco_transf_N"/>
</dbReference>
<accession>A0A2N9EJS5</accession>
<dbReference type="GO" id="GO:0080044">
    <property type="term" value="F:quercetin 7-O-glucosyltransferase activity"/>
    <property type="evidence" value="ECO:0007669"/>
    <property type="project" value="TreeGrafter"/>
</dbReference>
<name>A0A2N9EJS5_FAGSY</name>
<evidence type="ECO:0000259" key="4">
    <source>
        <dbReference type="Pfam" id="PF26168"/>
    </source>
</evidence>
<evidence type="ECO:0000256" key="3">
    <source>
        <dbReference type="ARBA" id="ARBA00022679"/>
    </source>
</evidence>
<evidence type="ECO:0000313" key="5">
    <source>
        <dbReference type="EMBL" id="SPC79137.1"/>
    </source>
</evidence>
<sequence>MDSKTLVADKPHAVCIPYPVQSHIKAMLKFSKLLHHKGFHITFVNTEFNHQRFLKTRGLNSLDGLSDFRFETIPDSLPPSDLNITQDIPSLCVSIMKNFLAPFSDLLMKLNSATSSNPPVTCIISDGFMPFTITAAQELDIPIVMFFTISACSFMCNMHIPALKDNGITPLKDESFLTNGYLDTVIDWIPGIRSIRLRDFPSFVQTIDPNDVIFNFVIEAVERAPKASGLVLQTFDV</sequence>
<dbReference type="Gene3D" id="3.40.50.2000">
    <property type="entry name" value="Glycogen Phosphorylase B"/>
    <property type="match status" value="1"/>
</dbReference>
<dbReference type="GO" id="GO:0080043">
    <property type="term" value="F:quercetin 3-O-glucosyltransferase activity"/>
    <property type="evidence" value="ECO:0007669"/>
    <property type="project" value="TreeGrafter"/>
</dbReference>
<dbReference type="PANTHER" id="PTHR11926">
    <property type="entry name" value="GLUCOSYL/GLUCURONOSYL TRANSFERASES"/>
    <property type="match status" value="1"/>
</dbReference>
<keyword evidence="2" id="KW-0328">Glycosyltransferase</keyword>
<proteinExistence type="inferred from homology"/>
<comment type="similarity">
    <text evidence="1">Belongs to the UDP-glycosyltransferase family.</text>
</comment>
<evidence type="ECO:0000256" key="1">
    <source>
        <dbReference type="ARBA" id="ARBA00009995"/>
    </source>
</evidence>
<reference evidence="5" key="1">
    <citation type="submission" date="2018-02" db="EMBL/GenBank/DDBJ databases">
        <authorList>
            <person name="Cohen D.B."/>
            <person name="Kent A.D."/>
        </authorList>
    </citation>
    <scope>NUCLEOTIDE SEQUENCE</scope>
</reference>
<dbReference type="EMBL" id="OIVN01000369">
    <property type="protein sequence ID" value="SPC79137.1"/>
    <property type="molecule type" value="Genomic_DNA"/>
</dbReference>
<feature type="domain" description="Glycosyltransferase N-terminal" evidence="4">
    <location>
        <begin position="14"/>
        <end position="159"/>
    </location>
</feature>
<protein>
    <recommendedName>
        <fullName evidence="4">Glycosyltransferase N-terminal domain-containing protein</fullName>
    </recommendedName>
</protein>
<dbReference type="PANTHER" id="PTHR11926:SF1516">
    <property type="entry name" value="GLYCOSYLTRANSFERASE"/>
    <property type="match status" value="1"/>
</dbReference>